<gene>
    <name evidence="1" type="ORF">TSUD_234360</name>
</gene>
<accession>A0A2Z6LT72</accession>
<reference evidence="2" key="1">
    <citation type="journal article" date="2017" name="Front. Plant Sci.">
        <title>Climate Clever Clovers: New Paradigm to Reduce the Environmental Footprint of Ruminants by Breeding Low Methanogenic Forages Utilizing Haplotype Variation.</title>
        <authorList>
            <person name="Kaur P."/>
            <person name="Appels R."/>
            <person name="Bayer P.E."/>
            <person name="Keeble-Gagnere G."/>
            <person name="Wang J."/>
            <person name="Hirakawa H."/>
            <person name="Shirasawa K."/>
            <person name="Vercoe P."/>
            <person name="Stefanova K."/>
            <person name="Durmic Z."/>
            <person name="Nichols P."/>
            <person name="Revell C."/>
            <person name="Isobe S.N."/>
            <person name="Edwards D."/>
            <person name="Erskine W."/>
        </authorList>
    </citation>
    <scope>NUCLEOTIDE SEQUENCE [LARGE SCALE GENOMIC DNA]</scope>
    <source>
        <strain evidence="2">cv. Daliak</strain>
    </source>
</reference>
<evidence type="ECO:0000313" key="2">
    <source>
        <dbReference type="Proteomes" id="UP000242715"/>
    </source>
</evidence>
<keyword evidence="2" id="KW-1185">Reference proteome</keyword>
<organism evidence="1 2">
    <name type="scientific">Trifolium subterraneum</name>
    <name type="common">Subterranean clover</name>
    <dbReference type="NCBI Taxonomy" id="3900"/>
    <lineage>
        <taxon>Eukaryota</taxon>
        <taxon>Viridiplantae</taxon>
        <taxon>Streptophyta</taxon>
        <taxon>Embryophyta</taxon>
        <taxon>Tracheophyta</taxon>
        <taxon>Spermatophyta</taxon>
        <taxon>Magnoliopsida</taxon>
        <taxon>eudicotyledons</taxon>
        <taxon>Gunneridae</taxon>
        <taxon>Pentapetalae</taxon>
        <taxon>rosids</taxon>
        <taxon>fabids</taxon>
        <taxon>Fabales</taxon>
        <taxon>Fabaceae</taxon>
        <taxon>Papilionoideae</taxon>
        <taxon>50 kb inversion clade</taxon>
        <taxon>NPAAA clade</taxon>
        <taxon>Hologalegina</taxon>
        <taxon>IRL clade</taxon>
        <taxon>Trifolieae</taxon>
        <taxon>Trifolium</taxon>
    </lineage>
</organism>
<name>A0A2Z6LT72_TRISU</name>
<sequence length="108" mass="12898">MPMSYNPIDWCIVWFATFAGGFQQKLWISSCFVVFWSLWDHRNNLVFENKMMEWIELAYLIKIRVGFWLRGWCPECPFSKRRAQSCRVLREISGNGMLMVHLEASQVQ</sequence>
<proteinExistence type="predicted"/>
<evidence type="ECO:0000313" key="1">
    <source>
        <dbReference type="EMBL" id="GAU22614.1"/>
    </source>
</evidence>
<evidence type="ECO:0008006" key="3">
    <source>
        <dbReference type="Google" id="ProtNLM"/>
    </source>
</evidence>
<dbReference type="EMBL" id="DF973251">
    <property type="protein sequence ID" value="GAU22614.1"/>
    <property type="molecule type" value="Genomic_DNA"/>
</dbReference>
<dbReference type="AlphaFoldDB" id="A0A2Z6LT72"/>
<dbReference type="OrthoDB" id="1684493at2759"/>
<dbReference type="Proteomes" id="UP000242715">
    <property type="component" value="Unassembled WGS sequence"/>
</dbReference>
<protein>
    <recommendedName>
        <fullName evidence="3">Reverse transcriptase zinc-binding domain-containing protein</fullName>
    </recommendedName>
</protein>